<protein>
    <submittedName>
        <fullName evidence="1">Uncharacterized protein</fullName>
    </submittedName>
</protein>
<name>A0AAD4Z6S8_PRUDU</name>
<gene>
    <name evidence="1" type="ORF">L3X38_025138</name>
</gene>
<sequence length="242" mass="27461">MMGLKGRLVFCAPRAVRPSAERTTRGVSTPKWQRINAPFGFSRRTVANPRPINRGDSGRDIHFAFMSDSESPLESKPNTFDGESSDGLFDIDNEAMSLDAECGEDTDVEILGEGPSSVPIHSIRKRLMTKQPMPLAVVYRDDRGSKRGLPRLPSEQIFSFSKRARRFPRRQQLLYRRGFHRWTFGVCWRSEEQIDLEASAELPEEFQIKLPTINGDDCVWDTESTADVGPHEVLYFGSRYGC</sequence>
<evidence type="ECO:0000313" key="2">
    <source>
        <dbReference type="Proteomes" id="UP001054821"/>
    </source>
</evidence>
<dbReference type="AlphaFoldDB" id="A0AAD4Z6S8"/>
<dbReference type="Proteomes" id="UP001054821">
    <property type="component" value="Chromosome 4"/>
</dbReference>
<accession>A0AAD4Z6S8</accession>
<dbReference type="EMBL" id="JAJFAZ020000004">
    <property type="protein sequence ID" value="KAI5335005.1"/>
    <property type="molecule type" value="Genomic_DNA"/>
</dbReference>
<organism evidence="1 2">
    <name type="scientific">Prunus dulcis</name>
    <name type="common">Almond</name>
    <name type="synonym">Amygdalus dulcis</name>
    <dbReference type="NCBI Taxonomy" id="3755"/>
    <lineage>
        <taxon>Eukaryota</taxon>
        <taxon>Viridiplantae</taxon>
        <taxon>Streptophyta</taxon>
        <taxon>Embryophyta</taxon>
        <taxon>Tracheophyta</taxon>
        <taxon>Spermatophyta</taxon>
        <taxon>Magnoliopsida</taxon>
        <taxon>eudicotyledons</taxon>
        <taxon>Gunneridae</taxon>
        <taxon>Pentapetalae</taxon>
        <taxon>rosids</taxon>
        <taxon>fabids</taxon>
        <taxon>Rosales</taxon>
        <taxon>Rosaceae</taxon>
        <taxon>Amygdaloideae</taxon>
        <taxon>Amygdaleae</taxon>
        <taxon>Prunus</taxon>
    </lineage>
</organism>
<reference evidence="1 2" key="1">
    <citation type="journal article" date="2022" name="G3 (Bethesda)">
        <title>Whole-genome sequence and methylome profiling of the almond [Prunus dulcis (Mill.) D.A. Webb] cultivar 'Nonpareil'.</title>
        <authorList>
            <person name="D'Amico-Willman K.M."/>
            <person name="Ouma W.Z."/>
            <person name="Meulia T."/>
            <person name="Sideli G.M."/>
            <person name="Gradziel T.M."/>
            <person name="Fresnedo-Ramirez J."/>
        </authorList>
    </citation>
    <scope>NUCLEOTIDE SEQUENCE [LARGE SCALE GENOMIC DNA]</scope>
    <source>
        <strain evidence="1">Clone GOH B32 T37-40</strain>
    </source>
</reference>
<comment type="caution">
    <text evidence="1">The sequence shown here is derived from an EMBL/GenBank/DDBJ whole genome shotgun (WGS) entry which is preliminary data.</text>
</comment>
<keyword evidence="2" id="KW-1185">Reference proteome</keyword>
<evidence type="ECO:0000313" key="1">
    <source>
        <dbReference type="EMBL" id="KAI5335005.1"/>
    </source>
</evidence>
<proteinExistence type="predicted"/>